<dbReference type="AlphaFoldDB" id="A0A1M4NGL7"/>
<dbReference type="EMBL" id="LT633156">
    <property type="protein sequence ID" value="SFZ71325.1"/>
    <property type="molecule type" value="Genomic_DNA"/>
</dbReference>
<dbReference type="InterPro" id="IPR002718">
    <property type="entry name" value="OMP_Helicobacter"/>
</dbReference>
<dbReference type="PRINTS" id="PR01776">
    <property type="entry name" value="HPOMPFAMILY"/>
</dbReference>
<evidence type="ECO:0000256" key="1">
    <source>
        <dbReference type="SAM" id="Coils"/>
    </source>
</evidence>
<dbReference type="RefSeq" id="WP_104692519.1">
    <property type="nucleotide sequence ID" value="NZ_FZNI01000017.1"/>
</dbReference>
<protein>
    <submittedName>
        <fullName evidence="2">OMP328</fullName>
    </submittedName>
</protein>
<name>A0A1M4NGL7_HELFE</name>
<sequence>MWKICYISFLLLGGELLNARDIASYLDGGFYAVGLGLGGGNTLQTAQIASSQNTSGAQIYKQNLQLYNEAVAKLKANKEQTAIALQVLIAQLKSLNPTAPQLQNILKNIGQVSTNSTLSSVVAYQNELNKLLSAYANANQRLLKTAEMQFKNYQQALNQANNQSRAILTNAIKTYQEFNTQINTIAKQLNLTPLTLPPLLQNNPDVQQFTPEQVQEALKTLAGQVNTLSTTIAEDIQKISEANQNIVKTNAQNLEQLTLERKDAIQKALTQITQVSNVVGRAFHEAWMDYAVGSVFGLDNAQKANQTYQWKGKDYNYINNNFSCVFVSILRSKPGWKGGVSNNCGNLPDVPSVPQSLSKLGFNLGDLWNSLFDLKSLQKGIPYLSNSNCAGGTKDMGACTLPLDQTRKDANTFFKTLNASVGAPGFTGNFVNSQFYKQLEKDLNAGNFDAVQTFLKDYAGDQNSMVKFMLKTFNSNPVWIMSVIPNGAPSSNPQAPNHDSGVPDNVNYCYASPNRGLGFKQGYTVCQYSSASSWANSIFLGYFGFLDPAMKNTLAEVNAALPAAEQAVQNAKQATQNLSNFAPTAIYTIPTIPTTTLPPQKPLPPIPRIGTNPSPIPTLKKPQTPLISPSTLSNVQNNKLRTGLQLEVGYQKYFNPFVGLSCYGHLSYHYLVMGTPNSALRINAINHYGTGFGTNFLFNFYSKIKIDRYGVAKIKAYGLFAGLLGMYNIWTASFFGHHKVYALSNTNINATFGLSMRLNRFKWMLGVRVPLTDASRQLVLTQSASTNVITFVDNYKSAGLFLNFVAFY</sequence>
<evidence type="ECO:0000313" key="2">
    <source>
        <dbReference type="EMBL" id="SFZ71325.1"/>
    </source>
</evidence>
<keyword evidence="1" id="KW-0175">Coiled coil</keyword>
<reference evidence="2" key="1">
    <citation type="submission" date="2016-10" db="EMBL/GenBank/DDBJ databases">
        <title>Proteomic and phylogenetic analysis of the outer membrane protein repertoire of gastric Helicobacter species.</title>
        <authorList>
            <person name="Joosten M."/>
        </authorList>
    </citation>
    <scope>NUCLEOTIDE SEQUENCE</scope>
    <source>
        <strain evidence="2">DS1</strain>
    </source>
</reference>
<feature type="coiled-coil region" evidence="1">
    <location>
        <begin position="121"/>
        <end position="163"/>
    </location>
</feature>
<organism evidence="2">
    <name type="scientific">Helicobacter felis</name>
    <dbReference type="NCBI Taxonomy" id="214"/>
    <lineage>
        <taxon>Bacteria</taxon>
        <taxon>Pseudomonadati</taxon>
        <taxon>Campylobacterota</taxon>
        <taxon>Epsilonproteobacteria</taxon>
        <taxon>Campylobacterales</taxon>
        <taxon>Helicobacteraceae</taxon>
        <taxon>Helicobacter</taxon>
    </lineage>
</organism>
<proteinExistence type="predicted"/>
<gene>
    <name evidence="2" type="primary">omp328</name>
</gene>
<accession>A0A1M4NGL7</accession>